<accession>A0A8S5SIX9</accession>
<sequence length="141" mass="14680">MPEYTAIATQTVAANQNVLFTEAPIPCTKGLITHRVGSGLFNLRGNCSQCRARYKVDFIGNIAVSTGGTPGPISVAIAVDGEPLLSSVATVTPTAAEAFFNAAASEYVDVTKGFCASLSIRNVSGEAIDVRNANLIITRVC</sequence>
<name>A0A8S5SIX9_9CAUD</name>
<organism evidence="1">
    <name type="scientific">Siphoviridae sp. ctRPk8</name>
    <dbReference type="NCBI Taxonomy" id="2827870"/>
    <lineage>
        <taxon>Viruses</taxon>
        <taxon>Duplodnaviria</taxon>
        <taxon>Heunggongvirae</taxon>
        <taxon>Uroviricota</taxon>
        <taxon>Caudoviricetes</taxon>
    </lineage>
</organism>
<proteinExistence type="predicted"/>
<reference evidence="1" key="1">
    <citation type="journal article" date="2021" name="Proc. Natl. Acad. Sci. U.S.A.">
        <title>A Catalog of Tens of Thousands of Viruses from Human Metagenomes Reveals Hidden Associations with Chronic Diseases.</title>
        <authorList>
            <person name="Tisza M.J."/>
            <person name="Buck C.B."/>
        </authorList>
    </citation>
    <scope>NUCLEOTIDE SEQUENCE</scope>
    <source>
        <strain evidence="1">CtRPk8</strain>
    </source>
</reference>
<protein>
    <submittedName>
        <fullName evidence="1">Uncharacterized protein</fullName>
    </submittedName>
</protein>
<evidence type="ECO:0000313" key="1">
    <source>
        <dbReference type="EMBL" id="DAF50918.1"/>
    </source>
</evidence>
<dbReference type="EMBL" id="BK032606">
    <property type="protein sequence ID" value="DAF50918.1"/>
    <property type="molecule type" value="Genomic_DNA"/>
</dbReference>